<accession>A0A0N4Z2Z0</accession>
<feature type="region of interest" description="Disordered" evidence="1">
    <location>
        <begin position="146"/>
        <end position="172"/>
    </location>
</feature>
<feature type="compositionally biased region" description="Basic and acidic residues" evidence="1">
    <location>
        <begin position="793"/>
        <end position="804"/>
    </location>
</feature>
<feature type="compositionally biased region" description="Basic residues" evidence="1">
    <location>
        <begin position="39"/>
        <end position="63"/>
    </location>
</feature>
<feature type="region of interest" description="Disordered" evidence="1">
    <location>
        <begin position="1360"/>
        <end position="1387"/>
    </location>
</feature>
<evidence type="ECO:0000313" key="3">
    <source>
        <dbReference type="WBParaSite" id="PTRK_0000127300.1"/>
    </source>
</evidence>
<keyword evidence="2" id="KW-1185">Reference proteome</keyword>
<dbReference type="WBParaSite" id="PTRK_0000127300.1">
    <property type="protein sequence ID" value="PTRK_0000127300.1"/>
    <property type="gene ID" value="PTRK_0000127300"/>
</dbReference>
<feature type="region of interest" description="Disordered" evidence="1">
    <location>
        <begin position="39"/>
        <end position="95"/>
    </location>
</feature>
<feature type="compositionally biased region" description="Low complexity" evidence="1">
    <location>
        <begin position="67"/>
        <end position="93"/>
    </location>
</feature>
<protein>
    <submittedName>
        <fullName evidence="3">BON domain-containing protein</fullName>
    </submittedName>
</protein>
<evidence type="ECO:0000313" key="2">
    <source>
        <dbReference type="Proteomes" id="UP000038045"/>
    </source>
</evidence>
<reference evidence="3" key="1">
    <citation type="submission" date="2017-02" db="UniProtKB">
        <authorList>
            <consortium name="WormBaseParasite"/>
        </authorList>
    </citation>
    <scope>IDENTIFICATION</scope>
</reference>
<sequence length="1387" mass="143815">MDSLLTSAADFIARNAMWAGVILGVVTFFELAGGGGRPCGRRRAGPLHRHRRLRHRRRHGRRHLLLDRSPSGHARAASPPAGAAPPQAGLDAPVLPPLRRGFHLHRPLLRAAARLRAGDGRGAADAPARLPDRQCQLGLRLGAGHAGAGLSGGQGPGQAGDDERGAQSDPVAAGLRCGGAGAGAGHALAERPRGAAQCVAGSLGARAGGITSSPRSRFRAQAARFLSFVTLGLSHCRLPLIPADAGIQCFGFRAPSSAVRPWFGLLTGSRWPGGCRALSRSCLAAGSVVGVAVGLGGRGRARGAPGLAVFALEPERLALSAADFVHVVIEQAAVDHGVADLGRVPQVLERIGVQHDQVGQLADFQRADVLVHAQGAGAVDGADAQGFVGAHAALFEHPQLPVGAETFTLTVGADLDRDALIHQPLGLTRDGDVVQLLRRGLHRTTRARIQDAARHVLGQDRILPDVRRLIPVVLAPGAAEADDQGRGVGRPRLRPQLHRVVVHPLHRHRVLDGGVAVDQHAHVGVVQRAAFRHDHHAQFAGSLHDLLALVAAGLVVALDAPGADGLHPAQVRARVVQVVDHGRRRRGRSVQDGAGREDARRHHAPGLGQFAVGEDLAVVVRRIVQRRHAEGQGGVVHPALLRDDLVRTHAAVPVGVDQAGDDGLAGHVHDAGAGRNRDRAARADGLDAVAVDDHHAVLDHLFALHGDQAGAGQDGDAAGTGVIGAEADFDPVFGGLGQVSRRAVHEGEAFAQRTREQLRAHRPLQATGIAGPVQPLAGVAGDARLRQGLGVGADRDRASGRDEGGDIGVEAFGPGDPPLVRRDGELGRPFAAQVGALVLARQVDGLQDALLAVAGAQEDAIVAGAELRIGAGISDLDRLAAAHGDAVDARFAAPHGRAQIAVAGGAIDDRLAVRREARLQIVAGVGRDGAAFAAGDGNHADGAQVLVVPGRVNDGAAVTRPGRVQLEMVALARQAAGRSGHAVAQVADPQIAQGFEHHLGAVGRGLRPADHLHVELGRGHVDGEAGGFLHPAGVGDAEGHFADGLGGHVDAADLAARPDNDGAIVRRPGEARIDAVDGPGLLHVAVQSVVDRRLTPGLQVHDIEHRLVAVAAHEGERLAVRRRGRAHRAAGAGDEGLDLARLAIQAADHIELGVRILGVFKDAARRGVVAEVHVAAVGREGGLARVLLLGAALGQLHAAAAARAVVHPHLARAQRARGGEVLAPDDELAVRRPGGGVQQAEGLAGHLARVGAVAVHDPQVVAARAVRGEGDETAVRRIARLHVPGDARGDGAGFAAADRHHIDVAQQVEDDLAPVGADVQRHPGAFVDVDVDVALGADGVLHVPFRRRFGPAWRGRLCERRKGHGQRRSRGHQNALHEKPLSPSNKT</sequence>
<name>A0A0N4Z2Z0_PARTI</name>
<feature type="compositionally biased region" description="Basic residues" evidence="1">
    <location>
        <begin position="1360"/>
        <end position="1371"/>
    </location>
</feature>
<feature type="region of interest" description="Disordered" evidence="1">
    <location>
        <begin position="793"/>
        <end position="818"/>
    </location>
</feature>
<dbReference type="Proteomes" id="UP000038045">
    <property type="component" value="Unplaced"/>
</dbReference>
<proteinExistence type="predicted"/>
<organism evidence="2 3">
    <name type="scientific">Parastrongyloides trichosuri</name>
    <name type="common">Possum-specific nematode worm</name>
    <dbReference type="NCBI Taxonomy" id="131310"/>
    <lineage>
        <taxon>Eukaryota</taxon>
        <taxon>Metazoa</taxon>
        <taxon>Ecdysozoa</taxon>
        <taxon>Nematoda</taxon>
        <taxon>Chromadorea</taxon>
        <taxon>Rhabditida</taxon>
        <taxon>Tylenchina</taxon>
        <taxon>Panagrolaimomorpha</taxon>
        <taxon>Strongyloidoidea</taxon>
        <taxon>Strongyloididae</taxon>
        <taxon>Parastrongyloides</taxon>
    </lineage>
</organism>
<feature type="compositionally biased region" description="Gly residues" evidence="1">
    <location>
        <begin position="146"/>
        <end position="158"/>
    </location>
</feature>
<evidence type="ECO:0000256" key="1">
    <source>
        <dbReference type="SAM" id="MobiDB-lite"/>
    </source>
</evidence>
<feature type="region of interest" description="Disordered" evidence="1">
    <location>
        <begin position="582"/>
        <end position="601"/>
    </location>
</feature>